<reference evidence="8 9" key="1">
    <citation type="journal article" date="2018" name="PLoS Genet.">
        <title>Population sequencing reveals clonal diversity and ancestral inbreeding in the grapevine cultivar Chardonnay.</title>
        <authorList>
            <person name="Roach M.J."/>
            <person name="Johnson D.L."/>
            <person name="Bohlmann J."/>
            <person name="van Vuuren H.J."/>
            <person name="Jones S.J."/>
            <person name="Pretorius I.S."/>
            <person name="Schmidt S.A."/>
            <person name="Borneman A.R."/>
        </authorList>
    </citation>
    <scope>NUCLEOTIDE SEQUENCE [LARGE SCALE GENOMIC DNA]</scope>
    <source>
        <strain evidence="9">cv. Chardonnay</strain>
        <tissue evidence="8">Leaf</tissue>
    </source>
</reference>
<evidence type="ECO:0000313" key="9">
    <source>
        <dbReference type="Proteomes" id="UP000288805"/>
    </source>
</evidence>
<keyword evidence="1" id="KW-0479">Metal-binding</keyword>
<dbReference type="PANTHER" id="PTHR47718">
    <property type="entry name" value="OS01G0519700 PROTEIN"/>
    <property type="match status" value="1"/>
</dbReference>
<dbReference type="SMART" id="SM00575">
    <property type="entry name" value="ZnF_PMZ"/>
    <property type="match status" value="1"/>
</dbReference>
<gene>
    <name evidence="8" type="primary">FRS5_42</name>
    <name evidence="8" type="ORF">CK203_053709</name>
</gene>
<dbReference type="InterPro" id="IPR018289">
    <property type="entry name" value="MULE_transposase_dom"/>
</dbReference>
<dbReference type="SUPFAM" id="SSF57756">
    <property type="entry name" value="Retrovirus zinc finger-like domains"/>
    <property type="match status" value="1"/>
</dbReference>
<dbReference type="PROSITE" id="PS50158">
    <property type="entry name" value="ZF_CCHC"/>
    <property type="match status" value="1"/>
</dbReference>
<dbReference type="InterPro" id="IPR006564">
    <property type="entry name" value="Znf_PMZ"/>
</dbReference>
<sequence>MQCEVLEWELTKLWITWCKQSGGYNNVGFTKKDLYNHVDADRRVHLRDGDAEGALAYLCGKSEMDPSFYYKYNVDEDNHLANLFWADSTSKLDYSCFGDVLAFDTTYWTNAYKKPLVILVGINHHHQTIVFGCALLVDESVSTYTWVLETFLDAMNNKKLFLLLLMGIKQCVKPSRGYFQTLVIDYCMFMEGIVEEFECAWNDMLEMFNLHGHKWVTDIYAKRSRWAEAYLRGHFFAGMKSTQRCESMNAYLNCFLKTRLKLFEFVKHFDRALSRIRHNEAKAEFETHHSSAVLTTKLYALEKYAGTVFTRQSFLKFRDEMKNAELFFPVSIENYGGYRVHTLTKFRSPDKIWKVCYGNSDRSMKCTCMMFESVGFPCPHMIVVMKIEHLEEIPETCIMKRWSKLAKETVQVHHDNESQGDATNIIRYGALSSMCSRMSYFASQFEKAFKEARCEIQRLTCQMEELCKNSVEESEREDLKATKHHVRDPIIVKTKGNPGNLKDKFKKPRHCGKCKKVGHTVRKCPEFVNTHNAFINIEDSIEDIGDMPSLLNHNMEDGSRHGTNEFSQNNGPETSLNDSWLGLHPPNYFTNQVTMNHFTSGILGASSTYHNQ</sequence>
<dbReference type="PANTHER" id="PTHR47718:SF15">
    <property type="entry name" value="PROTEIN FAR1-RELATED SEQUENCE 5-LIKE"/>
    <property type="match status" value="1"/>
</dbReference>
<proteinExistence type="predicted"/>
<dbReference type="InterPro" id="IPR036875">
    <property type="entry name" value="Znf_CCHC_sf"/>
</dbReference>
<comment type="caution">
    <text evidence="8">The sequence shown here is derived from an EMBL/GenBank/DDBJ whole genome shotgun (WGS) entry which is preliminary data.</text>
</comment>
<dbReference type="Proteomes" id="UP000288805">
    <property type="component" value="Unassembled WGS sequence"/>
</dbReference>
<keyword evidence="5" id="KW-0175">Coiled coil</keyword>
<feature type="domain" description="CCHC-type" evidence="6">
    <location>
        <begin position="511"/>
        <end position="526"/>
    </location>
</feature>
<dbReference type="Pfam" id="PF10551">
    <property type="entry name" value="MULE"/>
    <property type="match status" value="1"/>
</dbReference>
<organism evidence="8 9">
    <name type="scientific">Vitis vinifera</name>
    <name type="common">Grape</name>
    <dbReference type="NCBI Taxonomy" id="29760"/>
    <lineage>
        <taxon>Eukaryota</taxon>
        <taxon>Viridiplantae</taxon>
        <taxon>Streptophyta</taxon>
        <taxon>Embryophyta</taxon>
        <taxon>Tracheophyta</taxon>
        <taxon>Spermatophyta</taxon>
        <taxon>Magnoliopsida</taxon>
        <taxon>eudicotyledons</taxon>
        <taxon>Gunneridae</taxon>
        <taxon>Pentapetalae</taxon>
        <taxon>rosids</taxon>
        <taxon>Vitales</taxon>
        <taxon>Vitaceae</taxon>
        <taxon>Viteae</taxon>
        <taxon>Vitis</taxon>
    </lineage>
</organism>
<name>A0A438FV60_VITVI</name>
<dbReference type="GO" id="GO:0008270">
    <property type="term" value="F:zinc ion binding"/>
    <property type="evidence" value="ECO:0007669"/>
    <property type="project" value="UniProtKB-KW"/>
</dbReference>
<evidence type="ECO:0000259" key="7">
    <source>
        <dbReference type="PROSITE" id="PS50966"/>
    </source>
</evidence>
<dbReference type="PROSITE" id="PS50966">
    <property type="entry name" value="ZF_SWIM"/>
    <property type="match status" value="1"/>
</dbReference>
<evidence type="ECO:0000256" key="4">
    <source>
        <dbReference type="PROSITE-ProRule" id="PRU00047"/>
    </source>
</evidence>
<keyword evidence="2 4" id="KW-0863">Zinc-finger</keyword>
<evidence type="ECO:0000256" key="2">
    <source>
        <dbReference type="ARBA" id="ARBA00022771"/>
    </source>
</evidence>
<feature type="coiled-coil region" evidence="5">
    <location>
        <begin position="442"/>
        <end position="469"/>
    </location>
</feature>
<evidence type="ECO:0000313" key="8">
    <source>
        <dbReference type="EMBL" id="RVW63828.1"/>
    </source>
</evidence>
<evidence type="ECO:0000256" key="1">
    <source>
        <dbReference type="ARBA" id="ARBA00022723"/>
    </source>
</evidence>
<dbReference type="AlphaFoldDB" id="A0A438FV60"/>
<dbReference type="EMBL" id="QGNW01000731">
    <property type="protein sequence ID" value="RVW63828.1"/>
    <property type="molecule type" value="Genomic_DNA"/>
</dbReference>
<dbReference type="InterPro" id="IPR001878">
    <property type="entry name" value="Znf_CCHC"/>
</dbReference>
<dbReference type="InterPro" id="IPR007527">
    <property type="entry name" value="Znf_SWIM"/>
</dbReference>
<protein>
    <submittedName>
        <fullName evidence="8">Protein FAR1-related sequence 5</fullName>
    </submittedName>
</protein>
<dbReference type="GO" id="GO:0003676">
    <property type="term" value="F:nucleic acid binding"/>
    <property type="evidence" value="ECO:0007669"/>
    <property type="project" value="InterPro"/>
</dbReference>
<feature type="domain" description="SWIM-type" evidence="7">
    <location>
        <begin position="353"/>
        <end position="389"/>
    </location>
</feature>
<evidence type="ECO:0000256" key="5">
    <source>
        <dbReference type="SAM" id="Coils"/>
    </source>
</evidence>
<keyword evidence="3" id="KW-0862">Zinc</keyword>
<evidence type="ECO:0000256" key="3">
    <source>
        <dbReference type="ARBA" id="ARBA00022833"/>
    </source>
</evidence>
<accession>A0A438FV60</accession>
<evidence type="ECO:0000259" key="6">
    <source>
        <dbReference type="PROSITE" id="PS50158"/>
    </source>
</evidence>